<evidence type="ECO:0000313" key="3">
    <source>
        <dbReference type="Proteomes" id="UP000251960"/>
    </source>
</evidence>
<proteinExistence type="predicted"/>
<gene>
    <name evidence="2" type="ORF">Zm00014a_038717</name>
</gene>
<reference evidence="2 3" key="1">
    <citation type="journal article" date="2018" name="Nat. Genet.">
        <title>Extensive intraspecific gene order and gene structural variations between Mo17 and other maize genomes.</title>
        <authorList>
            <person name="Sun S."/>
            <person name="Zhou Y."/>
            <person name="Chen J."/>
            <person name="Shi J."/>
            <person name="Zhao H."/>
            <person name="Zhao H."/>
            <person name="Song W."/>
            <person name="Zhang M."/>
            <person name="Cui Y."/>
            <person name="Dong X."/>
            <person name="Liu H."/>
            <person name="Ma X."/>
            <person name="Jiao Y."/>
            <person name="Wang B."/>
            <person name="Wei X."/>
            <person name="Stein J.C."/>
            <person name="Glaubitz J.C."/>
            <person name="Lu F."/>
            <person name="Yu G."/>
            <person name="Liang C."/>
            <person name="Fengler K."/>
            <person name="Li B."/>
            <person name="Rafalski A."/>
            <person name="Schnable P.S."/>
            <person name="Ware D.H."/>
            <person name="Buckler E.S."/>
            <person name="Lai J."/>
        </authorList>
    </citation>
    <scope>NUCLEOTIDE SEQUENCE [LARGE SCALE GENOMIC DNA]</scope>
    <source>
        <strain evidence="3">cv. Missouri 17</strain>
        <tissue evidence="2">Seedling</tissue>
    </source>
</reference>
<evidence type="ECO:0000256" key="1">
    <source>
        <dbReference type="SAM" id="SignalP"/>
    </source>
</evidence>
<comment type="caution">
    <text evidence="2">The sequence shown here is derived from an EMBL/GenBank/DDBJ whole genome shotgun (WGS) entry which is preliminary data.</text>
</comment>
<protein>
    <recommendedName>
        <fullName evidence="4">Secreted protein</fullName>
    </recommendedName>
</protein>
<feature type="signal peptide" evidence="1">
    <location>
        <begin position="1"/>
        <end position="30"/>
    </location>
</feature>
<organism evidence="2 3">
    <name type="scientific">Zea mays</name>
    <name type="common">Maize</name>
    <dbReference type="NCBI Taxonomy" id="4577"/>
    <lineage>
        <taxon>Eukaryota</taxon>
        <taxon>Viridiplantae</taxon>
        <taxon>Streptophyta</taxon>
        <taxon>Embryophyta</taxon>
        <taxon>Tracheophyta</taxon>
        <taxon>Spermatophyta</taxon>
        <taxon>Magnoliopsida</taxon>
        <taxon>Liliopsida</taxon>
        <taxon>Poales</taxon>
        <taxon>Poaceae</taxon>
        <taxon>PACMAD clade</taxon>
        <taxon>Panicoideae</taxon>
        <taxon>Andropogonodae</taxon>
        <taxon>Andropogoneae</taxon>
        <taxon>Tripsacinae</taxon>
        <taxon>Zea</taxon>
    </lineage>
</organism>
<dbReference type="Proteomes" id="UP000251960">
    <property type="component" value="Chromosome 9"/>
</dbReference>
<keyword evidence="1" id="KW-0732">Signal</keyword>
<dbReference type="EMBL" id="NCVQ01000010">
    <property type="protein sequence ID" value="PWZ06546.1"/>
    <property type="molecule type" value="Genomic_DNA"/>
</dbReference>
<feature type="chain" id="PRO_5018180622" description="Secreted protein" evidence="1">
    <location>
        <begin position="31"/>
        <end position="66"/>
    </location>
</feature>
<evidence type="ECO:0008006" key="4">
    <source>
        <dbReference type="Google" id="ProtNLM"/>
    </source>
</evidence>
<dbReference type="AlphaFoldDB" id="A0A3L6DD57"/>
<sequence length="66" mass="7475">MEFYGPTCQLDVATATCLLLVLSCLPELRPEDILEGSTFPFRCFLRAPHSFRPCLVPLVNRLNFSD</sequence>
<accession>A0A3L6DD57</accession>
<name>A0A3L6DD57_MAIZE</name>
<evidence type="ECO:0000313" key="2">
    <source>
        <dbReference type="EMBL" id="PWZ06546.1"/>
    </source>
</evidence>